<gene>
    <name evidence="2" type="ORF">BU23DRAFT_409085</name>
</gene>
<feature type="region of interest" description="Disordered" evidence="1">
    <location>
        <begin position="84"/>
        <end position="103"/>
    </location>
</feature>
<dbReference type="EMBL" id="ML976659">
    <property type="protein sequence ID" value="KAF1978841.1"/>
    <property type="molecule type" value="Genomic_DNA"/>
</dbReference>
<feature type="compositionally biased region" description="Basic residues" evidence="1">
    <location>
        <begin position="152"/>
        <end position="162"/>
    </location>
</feature>
<evidence type="ECO:0000313" key="3">
    <source>
        <dbReference type="Proteomes" id="UP000800036"/>
    </source>
</evidence>
<feature type="compositionally biased region" description="Basic residues" evidence="1">
    <location>
        <begin position="204"/>
        <end position="216"/>
    </location>
</feature>
<dbReference type="Proteomes" id="UP000800036">
    <property type="component" value="Unassembled WGS sequence"/>
</dbReference>
<accession>A0A6A5VNK1</accession>
<keyword evidence="3" id="KW-1185">Reference proteome</keyword>
<protein>
    <recommendedName>
        <fullName evidence="4">Pogo transposable element</fullName>
    </recommendedName>
</protein>
<evidence type="ECO:0008006" key="4">
    <source>
        <dbReference type="Google" id="ProtNLM"/>
    </source>
</evidence>
<feature type="region of interest" description="Disordered" evidence="1">
    <location>
        <begin position="124"/>
        <end position="216"/>
    </location>
</feature>
<name>A0A6A5VNK1_9PLEO</name>
<feature type="non-terminal residue" evidence="2">
    <location>
        <position position="1"/>
    </location>
</feature>
<feature type="compositionally biased region" description="Low complexity" evidence="1">
    <location>
        <begin position="184"/>
        <end position="199"/>
    </location>
</feature>
<sequence length="216" mass="24863">SDWRKINQLLKAVVGVGGDSQAKKLSQTVHHITIQKQLLDEENKHLREALLTKKRRSKKGRPLPLDQSYGGAIFWSPSKVQRARDLQHQLDQEKEQKERQKADQIEARRANQLLKARLAEERRVARVADREARRRQKADAAIQRRLDQQARRAQKQHQRSIKIARSAPKMPSTPRKQIIRRTKAPSGAVEVVEAASPASTPSTRRGHQIRTPSRYR</sequence>
<evidence type="ECO:0000256" key="1">
    <source>
        <dbReference type="SAM" id="MobiDB-lite"/>
    </source>
</evidence>
<evidence type="ECO:0000313" key="2">
    <source>
        <dbReference type="EMBL" id="KAF1978841.1"/>
    </source>
</evidence>
<proteinExistence type="predicted"/>
<dbReference type="AlphaFoldDB" id="A0A6A5VNK1"/>
<dbReference type="OrthoDB" id="3794316at2759"/>
<feature type="non-terminal residue" evidence="2">
    <location>
        <position position="216"/>
    </location>
</feature>
<reference evidence="2" key="1">
    <citation type="journal article" date="2020" name="Stud. Mycol.">
        <title>101 Dothideomycetes genomes: a test case for predicting lifestyles and emergence of pathogens.</title>
        <authorList>
            <person name="Haridas S."/>
            <person name="Albert R."/>
            <person name="Binder M."/>
            <person name="Bloem J."/>
            <person name="Labutti K."/>
            <person name="Salamov A."/>
            <person name="Andreopoulos B."/>
            <person name="Baker S."/>
            <person name="Barry K."/>
            <person name="Bills G."/>
            <person name="Bluhm B."/>
            <person name="Cannon C."/>
            <person name="Castanera R."/>
            <person name="Culley D."/>
            <person name="Daum C."/>
            <person name="Ezra D."/>
            <person name="Gonzalez J."/>
            <person name="Henrissat B."/>
            <person name="Kuo A."/>
            <person name="Liang C."/>
            <person name="Lipzen A."/>
            <person name="Lutzoni F."/>
            <person name="Magnuson J."/>
            <person name="Mondo S."/>
            <person name="Nolan M."/>
            <person name="Ohm R."/>
            <person name="Pangilinan J."/>
            <person name="Park H.-J."/>
            <person name="Ramirez L."/>
            <person name="Alfaro M."/>
            <person name="Sun H."/>
            <person name="Tritt A."/>
            <person name="Yoshinaga Y."/>
            <person name="Zwiers L.-H."/>
            <person name="Turgeon B."/>
            <person name="Goodwin S."/>
            <person name="Spatafora J."/>
            <person name="Crous P."/>
            <person name="Grigoriev I."/>
        </authorList>
    </citation>
    <scope>NUCLEOTIDE SEQUENCE</scope>
    <source>
        <strain evidence="2">CBS 107.79</strain>
    </source>
</reference>
<organism evidence="2 3">
    <name type="scientific">Bimuria novae-zelandiae CBS 107.79</name>
    <dbReference type="NCBI Taxonomy" id="1447943"/>
    <lineage>
        <taxon>Eukaryota</taxon>
        <taxon>Fungi</taxon>
        <taxon>Dikarya</taxon>
        <taxon>Ascomycota</taxon>
        <taxon>Pezizomycotina</taxon>
        <taxon>Dothideomycetes</taxon>
        <taxon>Pleosporomycetidae</taxon>
        <taxon>Pleosporales</taxon>
        <taxon>Massarineae</taxon>
        <taxon>Didymosphaeriaceae</taxon>
        <taxon>Bimuria</taxon>
    </lineage>
</organism>